<evidence type="ECO:0000313" key="2">
    <source>
        <dbReference type="EMBL" id="RKO85530.1"/>
    </source>
</evidence>
<feature type="compositionally biased region" description="Acidic residues" evidence="1">
    <location>
        <begin position="69"/>
        <end position="82"/>
    </location>
</feature>
<name>A0A4P9W4C1_9FUNG</name>
<reference evidence="3" key="1">
    <citation type="journal article" date="2018" name="Nat. Microbiol.">
        <title>Leveraging single-cell genomics to expand the fungal tree of life.</title>
        <authorList>
            <person name="Ahrendt S.R."/>
            <person name="Quandt C.A."/>
            <person name="Ciobanu D."/>
            <person name="Clum A."/>
            <person name="Salamov A."/>
            <person name="Andreopoulos B."/>
            <person name="Cheng J.F."/>
            <person name="Woyke T."/>
            <person name="Pelin A."/>
            <person name="Henrissat B."/>
            <person name="Reynolds N.K."/>
            <person name="Benny G.L."/>
            <person name="Smith M.E."/>
            <person name="James T.Y."/>
            <person name="Grigoriev I.V."/>
        </authorList>
    </citation>
    <scope>NUCLEOTIDE SEQUENCE [LARGE SCALE GENOMIC DNA]</scope>
</reference>
<organism evidence="2 3">
    <name type="scientific">Blyttiomyces helicus</name>
    <dbReference type="NCBI Taxonomy" id="388810"/>
    <lineage>
        <taxon>Eukaryota</taxon>
        <taxon>Fungi</taxon>
        <taxon>Fungi incertae sedis</taxon>
        <taxon>Chytridiomycota</taxon>
        <taxon>Chytridiomycota incertae sedis</taxon>
        <taxon>Chytridiomycetes</taxon>
        <taxon>Chytridiomycetes incertae sedis</taxon>
        <taxon>Blyttiomyces</taxon>
    </lineage>
</organism>
<evidence type="ECO:0000313" key="3">
    <source>
        <dbReference type="Proteomes" id="UP000269721"/>
    </source>
</evidence>
<dbReference type="EMBL" id="KZ998989">
    <property type="protein sequence ID" value="RKO85530.1"/>
    <property type="molecule type" value="Genomic_DNA"/>
</dbReference>
<accession>A0A4P9W4C1</accession>
<dbReference type="Proteomes" id="UP000269721">
    <property type="component" value="Unassembled WGS sequence"/>
</dbReference>
<feature type="region of interest" description="Disordered" evidence="1">
    <location>
        <begin position="154"/>
        <end position="182"/>
    </location>
</feature>
<protein>
    <submittedName>
        <fullName evidence="2">Uncharacterized protein</fullName>
    </submittedName>
</protein>
<evidence type="ECO:0000256" key="1">
    <source>
        <dbReference type="SAM" id="MobiDB-lite"/>
    </source>
</evidence>
<feature type="compositionally biased region" description="Acidic residues" evidence="1">
    <location>
        <begin position="117"/>
        <end position="126"/>
    </location>
</feature>
<feature type="region of interest" description="Disordered" evidence="1">
    <location>
        <begin position="1"/>
        <end position="126"/>
    </location>
</feature>
<dbReference type="AlphaFoldDB" id="A0A4P9W4C1"/>
<gene>
    <name evidence="2" type="ORF">BDK51DRAFT_37429</name>
</gene>
<keyword evidence="3" id="KW-1185">Reference proteome</keyword>
<proteinExistence type="predicted"/>
<sequence>MARLISPDYDPGLKPGFATSDPLYFPSNHSRDVAAARLSPPPQTPQNPYHTHNARPISFAPPVIHFEGDSDDDSDIPETDADPDARGGKRKWRATKLITCQERRRKSPRGANPQCLVEDESSESDAELVPEIPFCANANRWTERWGRRLVSAGHGSESASEHCPNGRDLLSPSPFLPPVASSPGTRVIQFGEGVSEFRSTRAFGDNG</sequence>